<dbReference type="Gene3D" id="1.10.10.10">
    <property type="entry name" value="Winged helix-like DNA-binding domain superfamily/Winged helix DNA-binding domain"/>
    <property type="match status" value="1"/>
</dbReference>
<reference evidence="2 3" key="1">
    <citation type="submission" date="2021-10" db="EMBL/GenBank/DDBJ databases">
        <title>Collection of gut derived symbiotic bacterial strains cultured from healthy donors.</title>
        <authorList>
            <person name="Lin H."/>
            <person name="Littmann E."/>
            <person name="Kohout C."/>
            <person name="Pamer E.G."/>
        </authorList>
    </citation>
    <scope>NUCLEOTIDE SEQUENCE [LARGE SCALE GENOMIC DNA]</scope>
    <source>
        <strain evidence="2 3">DFI.1.165</strain>
    </source>
</reference>
<gene>
    <name evidence="2" type="ORF">LIZ65_14630</name>
</gene>
<organism evidence="2 3">
    <name type="scientific">Bariatricus massiliensis</name>
    <dbReference type="NCBI Taxonomy" id="1745713"/>
    <lineage>
        <taxon>Bacteria</taxon>
        <taxon>Bacillati</taxon>
        <taxon>Bacillota</taxon>
        <taxon>Clostridia</taxon>
        <taxon>Lachnospirales</taxon>
        <taxon>Lachnospiraceae</taxon>
        <taxon>Bariatricus</taxon>
    </lineage>
</organism>
<keyword evidence="3" id="KW-1185">Reference proteome</keyword>
<keyword evidence="1" id="KW-0238">DNA-binding</keyword>
<dbReference type="PROSITE" id="PS51197">
    <property type="entry name" value="HTH_RRF2_2"/>
    <property type="match status" value="1"/>
</dbReference>
<dbReference type="SUPFAM" id="SSF46785">
    <property type="entry name" value="Winged helix' DNA-binding domain"/>
    <property type="match status" value="1"/>
</dbReference>
<dbReference type="EMBL" id="JAJCIS010000012">
    <property type="protein sequence ID" value="MCB7388521.1"/>
    <property type="molecule type" value="Genomic_DNA"/>
</dbReference>
<dbReference type="Pfam" id="PF02082">
    <property type="entry name" value="Rrf2"/>
    <property type="match status" value="1"/>
</dbReference>
<dbReference type="PANTHER" id="PTHR33221">
    <property type="entry name" value="WINGED HELIX-TURN-HELIX TRANSCRIPTIONAL REGULATOR, RRF2 FAMILY"/>
    <property type="match status" value="1"/>
</dbReference>
<evidence type="ECO:0000256" key="1">
    <source>
        <dbReference type="ARBA" id="ARBA00023125"/>
    </source>
</evidence>
<accession>A0ABS8DJB0</accession>
<dbReference type="PANTHER" id="PTHR33221:SF5">
    <property type="entry name" value="HTH-TYPE TRANSCRIPTIONAL REGULATOR ISCR"/>
    <property type="match status" value="1"/>
</dbReference>
<evidence type="ECO:0000313" key="2">
    <source>
        <dbReference type="EMBL" id="MCB7388521.1"/>
    </source>
</evidence>
<dbReference type="InterPro" id="IPR036388">
    <property type="entry name" value="WH-like_DNA-bd_sf"/>
</dbReference>
<dbReference type="Proteomes" id="UP001299546">
    <property type="component" value="Unassembled WGS sequence"/>
</dbReference>
<proteinExistence type="predicted"/>
<dbReference type="InterPro" id="IPR000944">
    <property type="entry name" value="Tscrpt_reg_Rrf2"/>
</dbReference>
<protein>
    <submittedName>
        <fullName evidence="2">Rrf2 family transcriptional regulator</fullName>
    </submittedName>
</protein>
<dbReference type="InterPro" id="IPR036390">
    <property type="entry name" value="WH_DNA-bd_sf"/>
</dbReference>
<sequence length="139" mass="15139">MRISTKGIYALEIITDLAMHSGEESLESLKNIAGRRGLSEKYLERIVKGMKESKLVTSVRGAKGGYCLARDASKITVKEVLMAAEGELAPVACLTKETDCGIDCESCPTRGVWGEIWEGILMTADSVSVQDIIDEVRRS</sequence>
<comment type="caution">
    <text evidence="2">The sequence shown here is derived from an EMBL/GenBank/DDBJ whole genome shotgun (WGS) entry which is preliminary data.</text>
</comment>
<evidence type="ECO:0000313" key="3">
    <source>
        <dbReference type="Proteomes" id="UP001299546"/>
    </source>
</evidence>
<dbReference type="NCBIfam" id="TIGR00738">
    <property type="entry name" value="rrf2_super"/>
    <property type="match status" value="1"/>
</dbReference>
<name>A0ABS8DJB0_9FIRM</name>
<dbReference type="RefSeq" id="WP_066735659.1">
    <property type="nucleotide sequence ID" value="NZ_JAJCIQ010000012.1"/>
</dbReference>